<name>A0ABS8BX78_9RHOB</name>
<evidence type="ECO:0000313" key="2">
    <source>
        <dbReference type="EMBL" id="MCB5200325.1"/>
    </source>
</evidence>
<dbReference type="EC" id="2.3.1.-" evidence="2"/>
<protein>
    <submittedName>
        <fullName evidence="2">GNAT family N-acetyltransferase</fullName>
        <ecNumber evidence="2">2.3.1.-</ecNumber>
    </submittedName>
</protein>
<reference evidence="2" key="1">
    <citation type="submission" date="2021-10" db="EMBL/GenBank/DDBJ databases">
        <title>Loktanella gaetbuli sp. nov., isolated from a tidal flat.</title>
        <authorList>
            <person name="Park S."/>
            <person name="Yoon J.-H."/>
        </authorList>
    </citation>
    <scope>NUCLEOTIDE SEQUENCE</scope>
    <source>
        <strain evidence="2">TSTF-M6</strain>
    </source>
</reference>
<evidence type="ECO:0000259" key="1">
    <source>
        <dbReference type="PROSITE" id="PS51186"/>
    </source>
</evidence>
<sequence>MTPAILAQVHAAAFDRDRPWSADEFADLLASPLVITVGDDRAFAMGRVIAPELEILTVACRRDMQRQGLGQACVLALLLAGQQKGAQTAFLEVADDNLAARHLYDRLGFEKVGVRRAYYDRTNGPAVDALVLSKALNA</sequence>
<dbReference type="InterPro" id="IPR000182">
    <property type="entry name" value="GNAT_dom"/>
</dbReference>
<keyword evidence="2" id="KW-0012">Acyltransferase</keyword>
<dbReference type="Pfam" id="PF00583">
    <property type="entry name" value="Acetyltransf_1"/>
    <property type="match status" value="1"/>
</dbReference>
<dbReference type="Proteomes" id="UP001138961">
    <property type="component" value="Unassembled WGS sequence"/>
</dbReference>
<dbReference type="RefSeq" id="WP_226748872.1">
    <property type="nucleotide sequence ID" value="NZ_JAJATZ010000007.1"/>
</dbReference>
<feature type="domain" description="N-acetyltransferase" evidence="1">
    <location>
        <begin position="1"/>
        <end position="137"/>
    </location>
</feature>
<organism evidence="2 3">
    <name type="scientific">Loktanella gaetbuli</name>
    <dbReference type="NCBI Taxonomy" id="2881335"/>
    <lineage>
        <taxon>Bacteria</taxon>
        <taxon>Pseudomonadati</taxon>
        <taxon>Pseudomonadota</taxon>
        <taxon>Alphaproteobacteria</taxon>
        <taxon>Rhodobacterales</taxon>
        <taxon>Roseobacteraceae</taxon>
        <taxon>Loktanella</taxon>
    </lineage>
</organism>
<dbReference type="InterPro" id="IPR016181">
    <property type="entry name" value="Acyl_CoA_acyltransferase"/>
</dbReference>
<dbReference type="PROSITE" id="PS51186">
    <property type="entry name" value="GNAT"/>
    <property type="match status" value="1"/>
</dbReference>
<keyword evidence="2" id="KW-0808">Transferase</keyword>
<dbReference type="GO" id="GO:0016746">
    <property type="term" value="F:acyltransferase activity"/>
    <property type="evidence" value="ECO:0007669"/>
    <property type="project" value="UniProtKB-KW"/>
</dbReference>
<accession>A0ABS8BX78</accession>
<proteinExistence type="predicted"/>
<keyword evidence="3" id="KW-1185">Reference proteome</keyword>
<comment type="caution">
    <text evidence="2">The sequence shown here is derived from an EMBL/GenBank/DDBJ whole genome shotgun (WGS) entry which is preliminary data.</text>
</comment>
<dbReference type="EMBL" id="JAJATZ010000007">
    <property type="protein sequence ID" value="MCB5200325.1"/>
    <property type="molecule type" value="Genomic_DNA"/>
</dbReference>
<dbReference type="Gene3D" id="3.40.630.30">
    <property type="match status" value="1"/>
</dbReference>
<gene>
    <name evidence="2" type="ORF">LGQ03_13840</name>
</gene>
<dbReference type="SUPFAM" id="SSF55729">
    <property type="entry name" value="Acyl-CoA N-acyltransferases (Nat)"/>
    <property type="match status" value="1"/>
</dbReference>
<evidence type="ECO:0000313" key="3">
    <source>
        <dbReference type="Proteomes" id="UP001138961"/>
    </source>
</evidence>